<keyword evidence="2" id="KW-1185">Reference proteome</keyword>
<organism evidence="1 2">
    <name type="scientific">Cerrena zonata</name>
    <dbReference type="NCBI Taxonomy" id="2478898"/>
    <lineage>
        <taxon>Eukaryota</taxon>
        <taxon>Fungi</taxon>
        <taxon>Dikarya</taxon>
        <taxon>Basidiomycota</taxon>
        <taxon>Agaricomycotina</taxon>
        <taxon>Agaricomycetes</taxon>
        <taxon>Polyporales</taxon>
        <taxon>Cerrenaceae</taxon>
        <taxon>Cerrena</taxon>
    </lineage>
</organism>
<dbReference type="AlphaFoldDB" id="A0AAW0G017"/>
<accession>A0AAW0G017</accession>
<protein>
    <submittedName>
        <fullName evidence="1">Uncharacterized protein</fullName>
    </submittedName>
</protein>
<name>A0AAW0G017_9APHY</name>
<evidence type="ECO:0000313" key="1">
    <source>
        <dbReference type="EMBL" id="KAK7682345.1"/>
    </source>
</evidence>
<dbReference type="Proteomes" id="UP001385951">
    <property type="component" value="Unassembled WGS sequence"/>
</dbReference>
<comment type="caution">
    <text evidence="1">The sequence shown here is derived from an EMBL/GenBank/DDBJ whole genome shotgun (WGS) entry which is preliminary data.</text>
</comment>
<proteinExistence type="predicted"/>
<gene>
    <name evidence="1" type="ORF">QCA50_014550</name>
</gene>
<dbReference type="EMBL" id="JASBNA010000036">
    <property type="protein sequence ID" value="KAK7682345.1"/>
    <property type="molecule type" value="Genomic_DNA"/>
</dbReference>
<evidence type="ECO:0000313" key="2">
    <source>
        <dbReference type="Proteomes" id="UP001385951"/>
    </source>
</evidence>
<reference evidence="1 2" key="1">
    <citation type="submission" date="2022-09" db="EMBL/GenBank/DDBJ databases">
        <authorList>
            <person name="Palmer J.M."/>
        </authorList>
    </citation>
    <scope>NUCLEOTIDE SEQUENCE [LARGE SCALE GENOMIC DNA]</scope>
    <source>
        <strain evidence="1 2">DSM 7382</strain>
    </source>
</reference>
<sequence>MYINKFATAGIILMMTYGYSVDEDDDYFVALVEKMSEGFQTRHFPWSLPREYYARTTIFAQMVSRNAETIGAQ</sequence>